<keyword evidence="6" id="KW-0479">Metal-binding</keyword>
<dbReference type="InterPro" id="IPR050973">
    <property type="entry name" value="H3K9_Histone-Lys_N-MTase"/>
</dbReference>
<dbReference type="Pfam" id="PF00856">
    <property type="entry name" value="SET"/>
    <property type="match status" value="1"/>
</dbReference>
<gene>
    <name evidence="10" type="ORF">GSBLH_T00000133001</name>
</gene>
<feature type="domain" description="Post-SET" evidence="9">
    <location>
        <begin position="102"/>
        <end position="118"/>
    </location>
</feature>
<dbReference type="GO" id="GO:0032259">
    <property type="term" value="P:methylation"/>
    <property type="evidence" value="ECO:0007669"/>
    <property type="project" value="UniProtKB-KW"/>
</dbReference>
<feature type="domain" description="SET" evidence="8">
    <location>
        <begin position="1"/>
        <end position="96"/>
    </location>
</feature>
<dbReference type="InterPro" id="IPR046341">
    <property type="entry name" value="SET_dom_sf"/>
</dbReference>
<dbReference type="RefSeq" id="XP_012893747.1">
    <property type="nucleotide sequence ID" value="XM_013038293.1"/>
</dbReference>
<evidence type="ECO:0000313" key="10">
    <source>
        <dbReference type="EMBL" id="CBK19699.2"/>
    </source>
</evidence>
<sequence>MEYVGEVLRRAVAEDRIRTRCESRNYMLEVRENYANMVLHTYIDATHFGNESRFVNHSCDPNCAVHIIRTSTLFPHVVLVALRDIQEGEEICFHYGGSNAVSSCKCHCNAPNCQGYVPFSLSIV</sequence>
<dbReference type="GO" id="GO:0008168">
    <property type="term" value="F:methyltransferase activity"/>
    <property type="evidence" value="ECO:0007669"/>
    <property type="project" value="UniProtKB-KW"/>
</dbReference>
<dbReference type="GO" id="GO:0005694">
    <property type="term" value="C:chromosome"/>
    <property type="evidence" value="ECO:0007669"/>
    <property type="project" value="UniProtKB-SubCell"/>
</dbReference>
<dbReference type="OMA" id="EYECRCG"/>
<dbReference type="SUPFAM" id="SSF82199">
    <property type="entry name" value="SET domain"/>
    <property type="match status" value="1"/>
</dbReference>
<dbReference type="Proteomes" id="UP000008312">
    <property type="component" value="Unassembled WGS sequence"/>
</dbReference>
<dbReference type="Gene3D" id="2.170.270.10">
    <property type="entry name" value="SET domain"/>
    <property type="match status" value="1"/>
</dbReference>
<dbReference type="AlphaFoldDB" id="D8LV60"/>
<dbReference type="OrthoDB" id="109758at2759"/>
<dbReference type="EMBL" id="FN668638">
    <property type="protein sequence ID" value="CBK19699.2"/>
    <property type="molecule type" value="Genomic_DNA"/>
</dbReference>
<dbReference type="InParanoid" id="D8LV60"/>
<dbReference type="SMART" id="SM00317">
    <property type="entry name" value="SET"/>
    <property type="match status" value="1"/>
</dbReference>
<keyword evidence="11" id="KW-1185">Reference proteome</keyword>
<evidence type="ECO:0000256" key="5">
    <source>
        <dbReference type="ARBA" id="ARBA00022691"/>
    </source>
</evidence>
<keyword evidence="4" id="KW-0808">Transferase</keyword>
<evidence type="ECO:0000256" key="4">
    <source>
        <dbReference type="ARBA" id="ARBA00022679"/>
    </source>
</evidence>
<keyword evidence="3" id="KW-0489">Methyltransferase</keyword>
<evidence type="ECO:0000259" key="8">
    <source>
        <dbReference type="PROSITE" id="PS50280"/>
    </source>
</evidence>
<evidence type="ECO:0000256" key="6">
    <source>
        <dbReference type="ARBA" id="ARBA00022723"/>
    </source>
</evidence>
<dbReference type="PANTHER" id="PTHR46223">
    <property type="entry name" value="HISTONE-LYSINE N-METHYLTRANSFERASE SUV39H"/>
    <property type="match status" value="1"/>
</dbReference>
<evidence type="ECO:0000256" key="1">
    <source>
        <dbReference type="ARBA" id="ARBA00004286"/>
    </source>
</evidence>
<dbReference type="GeneID" id="24917452"/>
<dbReference type="PROSITE" id="PS50868">
    <property type="entry name" value="POST_SET"/>
    <property type="match status" value="1"/>
</dbReference>
<evidence type="ECO:0008006" key="12">
    <source>
        <dbReference type="Google" id="ProtNLM"/>
    </source>
</evidence>
<evidence type="ECO:0000313" key="11">
    <source>
        <dbReference type="Proteomes" id="UP000008312"/>
    </source>
</evidence>
<dbReference type="PANTHER" id="PTHR46223:SF3">
    <property type="entry name" value="HISTONE-LYSINE N-METHYLTRANSFERASE SET-23"/>
    <property type="match status" value="1"/>
</dbReference>
<protein>
    <recommendedName>
        <fullName evidence="12">SET domain-containing protein</fullName>
    </recommendedName>
</protein>
<keyword evidence="2" id="KW-0158">Chromosome</keyword>
<evidence type="ECO:0000256" key="7">
    <source>
        <dbReference type="ARBA" id="ARBA00022833"/>
    </source>
</evidence>
<organism evidence="10">
    <name type="scientific">Blastocystis hominis</name>
    <dbReference type="NCBI Taxonomy" id="12968"/>
    <lineage>
        <taxon>Eukaryota</taxon>
        <taxon>Sar</taxon>
        <taxon>Stramenopiles</taxon>
        <taxon>Bigyra</taxon>
        <taxon>Opalozoa</taxon>
        <taxon>Opalinata</taxon>
        <taxon>Blastocystidae</taxon>
        <taxon>Blastocystis</taxon>
    </lineage>
</organism>
<dbReference type="PROSITE" id="PS50280">
    <property type="entry name" value="SET"/>
    <property type="match status" value="1"/>
</dbReference>
<dbReference type="GO" id="GO:0046872">
    <property type="term" value="F:metal ion binding"/>
    <property type="evidence" value="ECO:0007669"/>
    <property type="project" value="UniProtKB-KW"/>
</dbReference>
<proteinExistence type="predicted"/>
<evidence type="ECO:0000256" key="2">
    <source>
        <dbReference type="ARBA" id="ARBA00022454"/>
    </source>
</evidence>
<keyword evidence="7" id="KW-0862">Zinc</keyword>
<dbReference type="InterPro" id="IPR003616">
    <property type="entry name" value="Post-SET_dom"/>
</dbReference>
<comment type="subcellular location">
    <subcellularLocation>
        <location evidence="1">Chromosome</location>
    </subcellularLocation>
</comment>
<name>D8LV60_BLAHO</name>
<dbReference type="InterPro" id="IPR001214">
    <property type="entry name" value="SET_dom"/>
</dbReference>
<evidence type="ECO:0000259" key="9">
    <source>
        <dbReference type="PROSITE" id="PS50868"/>
    </source>
</evidence>
<keyword evidence="5" id="KW-0949">S-adenosyl-L-methionine</keyword>
<reference evidence="10" key="1">
    <citation type="submission" date="2010-02" db="EMBL/GenBank/DDBJ databases">
        <title>Sequencing and annotation of the Blastocystis hominis genome.</title>
        <authorList>
            <person name="Wincker P."/>
        </authorList>
    </citation>
    <scope>NUCLEOTIDE SEQUENCE</scope>
    <source>
        <strain evidence="10">Singapore isolate B</strain>
    </source>
</reference>
<evidence type="ECO:0000256" key="3">
    <source>
        <dbReference type="ARBA" id="ARBA00022603"/>
    </source>
</evidence>
<accession>D8LV60</accession>